<sequence length="620" mass="68839">MLKITQINLQKLVFLAFFGVTSLFAQNKPNIVYIIADDLGYGDVQFMNNNTPIASPNLLSLANKGTVFTDAYVSHPFCGPSRMSIMTGRYPHQLGVQYNLPEKIESGISSEVNSGIPAGETMLSEAIKNTGYSTAAFGKWHLGLKEGFRPIDRGFDFFYGFLGGGHRYNDGYIATYNREIAAGKTKFQINAYDHPYEKEERRGARKVITEILDRRHASDVIGDESAAYINRQRTSNKPFFMYVAFNAPHAPLQPLASDERNAARPGKSIPNKSKKYAGLVRGLDRNVGKIVSALKSAGKFNNTLIIFLSDNGGKNIEGASNAPLQGVKGDVKEGGFRVPMLWHWPNNNKISGSSRKTFRHPVSTVDLYPTLIQIGKGNINFGKSIGREHKTFDGKSILRNVESNVNPRPYKPSSNNIKDYIFALRHRGGFNEVAIRQGKWKAFRNNQTNNAPWKLFDITKDKGENRNIATNNSTNRQVLKNLISFGKSWATGNAPKPRFFGSVKPKNYWNNGSLPKYGALFDQGIGSGTSKEINTKGVITSAEENNSISIFSNNMSRVIIELGINSGNTEVNIFDIYGRLAKSSTIEGRSKTINVDDLNGVYIIKVENENYSITKKLILK</sequence>
<evidence type="ECO:0000313" key="7">
    <source>
        <dbReference type="Proteomes" id="UP000095713"/>
    </source>
</evidence>
<dbReference type="Proteomes" id="UP000095713">
    <property type="component" value="Unassembled WGS sequence"/>
</dbReference>
<feature type="domain" description="Secretion system C-terminal sorting" evidence="5">
    <location>
        <begin position="565"/>
        <end position="618"/>
    </location>
</feature>
<evidence type="ECO:0000259" key="5">
    <source>
        <dbReference type="Pfam" id="PF18962"/>
    </source>
</evidence>
<evidence type="ECO:0008006" key="8">
    <source>
        <dbReference type="Google" id="ProtNLM"/>
    </source>
</evidence>
<comment type="caution">
    <text evidence="6">The sequence shown here is derived from an EMBL/GenBank/DDBJ whole genome shotgun (WGS) entry which is preliminary data.</text>
</comment>
<dbReference type="Pfam" id="PF00884">
    <property type="entry name" value="Sulfatase"/>
    <property type="match status" value="1"/>
</dbReference>
<dbReference type="RefSeq" id="WP_069830621.1">
    <property type="nucleotide sequence ID" value="NZ_MDJD01000046.1"/>
</dbReference>
<dbReference type="Gene3D" id="3.40.720.10">
    <property type="entry name" value="Alkaline Phosphatase, subunit A"/>
    <property type="match status" value="1"/>
</dbReference>
<comment type="similarity">
    <text evidence="1">Belongs to the sulfatase family.</text>
</comment>
<dbReference type="SUPFAM" id="SSF53649">
    <property type="entry name" value="Alkaline phosphatase-like"/>
    <property type="match status" value="1"/>
</dbReference>
<dbReference type="EMBL" id="MDJD01000046">
    <property type="protein sequence ID" value="OEK07677.1"/>
    <property type="molecule type" value="Genomic_DNA"/>
</dbReference>
<evidence type="ECO:0000256" key="1">
    <source>
        <dbReference type="ARBA" id="ARBA00008779"/>
    </source>
</evidence>
<dbReference type="PANTHER" id="PTHR42693:SF53">
    <property type="entry name" value="ENDO-4-O-SULFATASE"/>
    <property type="match status" value="1"/>
</dbReference>
<dbReference type="AlphaFoldDB" id="A0A1E5T8P0"/>
<dbReference type="OrthoDB" id="236686at2"/>
<reference evidence="6 7" key="1">
    <citation type="submission" date="2016-05" db="EMBL/GenBank/DDBJ databases">
        <title>Draft Genome Sequence of Algibacter sp. Strain SK-16 Isolated from the Surface Water of Aburatsubo Inlet.</title>
        <authorList>
            <person name="Wong S.-K."/>
            <person name="Yoshizawa S."/>
            <person name="Nakajima Y."/>
            <person name="Ogura Y."/>
            <person name="Tetsuya H."/>
            <person name="Hamasaki K."/>
        </authorList>
    </citation>
    <scope>NUCLEOTIDE SEQUENCE [LARGE SCALE GENOMIC DNA]</scope>
    <source>
        <strain evidence="6 7">SK-16</strain>
    </source>
</reference>
<dbReference type="InterPro" id="IPR026444">
    <property type="entry name" value="Secre_tail"/>
</dbReference>
<protein>
    <recommendedName>
        <fullName evidence="8">Sulfatase</fullName>
    </recommendedName>
</protein>
<gene>
    <name evidence="6" type="ORF">A8C32_17005</name>
</gene>
<evidence type="ECO:0000313" key="6">
    <source>
        <dbReference type="EMBL" id="OEK07677.1"/>
    </source>
</evidence>
<evidence type="ECO:0000259" key="4">
    <source>
        <dbReference type="Pfam" id="PF00884"/>
    </source>
</evidence>
<keyword evidence="3" id="KW-0378">Hydrolase</keyword>
<dbReference type="InterPro" id="IPR017850">
    <property type="entry name" value="Alkaline_phosphatase_core_sf"/>
</dbReference>
<name>A0A1E5T8P0_9FLAO</name>
<dbReference type="GO" id="GO:0004065">
    <property type="term" value="F:arylsulfatase activity"/>
    <property type="evidence" value="ECO:0007669"/>
    <property type="project" value="TreeGrafter"/>
</dbReference>
<dbReference type="NCBIfam" id="TIGR04183">
    <property type="entry name" value="Por_Secre_tail"/>
    <property type="match status" value="1"/>
</dbReference>
<evidence type="ECO:0000256" key="2">
    <source>
        <dbReference type="ARBA" id="ARBA00022729"/>
    </source>
</evidence>
<proteinExistence type="inferred from homology"/>
<organism evidence="6 7">
    <name type="scientific">Flavivirga aquatica</name>
    <dbReference type="NCBI Taxonomy" id="1849968"/>
    <lineage>
        <taxon>Bacteria</taxon>
        <taxon>Pseudomonadati</taxon>
        <taxon>Bacteroidota</taxon>
        <taxon>Flavobacteriia</taxon>
        <taxon>Flavobacteriales</taxon>
        <taxon>Flavobacteriaceae</taxon>
        <taxon>Flavivirga</taxon>
    </lineage>
</organism>
<dbReference type="STRING" id="1849968.A8C32_17005"/>
<dbReference type="InterPro" id="IPR050738">
    <property type="entry name" value="Sulfatase"/>
</dbReference>
<dbReference type="InterPro" id="IPR000917">
    <property type="entry name" value="Sulfatase_N"/>
</dbReference>
<dbReference type="Pfam" id="PF18962">
    <property type="entry name" value="Por_Secre_tail"/>
    <property type="match status" value="1"/>
</dbReference>
<accession>A0A1E5T8P0</accession>
<dbReference type="Gene3D" id="3.30.1120.10">
    <property type="match status" value="1"/>
</dbReference>
<feature type="domain" description="Sulfatase N-terminal" evidence="4">
    <location>
        <begin position="29"/>
        <end position="373"/>
    </location>
</feature>
<dbReference type="PANTHER" id="PTHR42693">
    <property type="entry name" value="ARYLSULFATASE FAMILY MEMBER"/>
    <property type="match status" value="1"/>
</dbReference>
<keyword evidence="2" id="KW-0732">Signal</keyword>
<keyword evidence="7" id="KW-1185">Reference proteome</keyword>
<evidence type="ECO:0000256" key="3">
    <source>
        <dbReference type="ARBA" id="ARBA00022801"/>
    </source>
</evidence>